<comment type="caution">
    <text evidence="1">The sequence shown here is derived from an EMBL/GenBank/DDBJ whole genome shotgun (WGS) entry which is preliminary data.</text>
</comment>
<dbReference type="RefSeq" id="WP_152233525.1">
    <property type="nucleotide sequence ID" value="NZ_WBVT01000001.1"/>
</dbReference>
<sequence length="259" mass="28165">MSQNVRRLLELTTRCIMNGFTIYQTGRAVGAMLLTLSMGVALCGCGVESKQSDNGGTSSSQTQGGGRLAPSLKAYAAQLLSEHSSSMSDVQRSAVERVSRTGKVPASDYETALSGYRQCMLARGYKEIIFLNTGGGLKEEAMHRSGTKQQEEKYAQDSADCWFAHGAGIAHLYETQIGNPSLLSDPMEAIVDCLKRKKLVDVSYSAEQLQEERGKARKAAAGGDRRWLYSFEDSTESYACRAANGWTSADSSDPVEQLW</sequence>
<gene>
    <name evidence="1" type="ORF">F7D09_0152</name>
</gene>
<name>A0A6I1GQB3_9BIFI</name>
<accession>A0A6I1GQB3</accession>
<evidence type="ECO:0000313" key="2">
    <source>
        <dbReference type="Proteomes" id="UP000441772"/>
    </source>
</evidence>
<organism evidence="1 2">
    <name type="scientific">Bifidobacterium leontopitheci</name>
    <dbReference type="NCBI Taxonomy" id="2650774"/>
    <lineage>
        <taxon>Bacteria</taxon>
        <taxon>Bacillati</taxon>
        <taxon>Actinomycetota</taxon>
        <taxon>Actinomycetes</taxon>
        <taxon>Bifidobacteriales</taxon>
        <taxon>Bifidobacteriaceae</taxon>
        <taxon>Bifidobacterium</taxon>
    </lineage>
</organism>
<dbReference type="EMBL" id="WBVT01000001">
    <property type="protein sequence ID" value="KAB7791477.1"/>
    <property type="molecule type" value="Genomic_DNA"/>
</dbReference>
<dbReference type="Proteomes" id="UP000441772">
    <property type="component" value="Unassembled WGS sequence"/>
</dbReference>
<evidence type="ECO:0000313" key="1">
    <source>
        <dbReference type="EMBL" id="KAB7791477.1"/>
    </source>
</evidence>
<protein>
    <submittedName>
        <fullName evidence="1">Uncharacterized protein</fullName>
    </submittedName>
</protein>
<proteinExistence type="predicted"/>
<reference evidence="1 2" key="1">
    <citation type="submission" date="2019-09" db="EMBL/GenBank/DDBJ databases">
        <title>Characterization of the phylogenetic diversity of two novel species belonging to the genus Bifidobacterium: Bifidobacterium cebidarum sp. nov. and Bifidobacterium leontopitheci sp. nov.</title>
        <authorList>
            <person name="Lugli G.A."/>
            <person name="Duranti S."/>
            <person name="Milani C."/>
            <person name="Turroni F."/>
            <person name="Ventura M."/>
        </authorList>
    </citation>
    <scope>NUCLEOTIDE SEQUENCE [LARGE SCALE GENOMIC DNA]</scope>
    <source>
        <strain evidence="1 2">LMG 31471</strain>
    </source>
</reference>
<dbReference type="AlphaFoldDB" id="A0A6I1GQB3"/>
<keyword evidence="2" id="KW-1185">Reference proteome</keyword>